<name>A0A2U1K0I3_9BACI</name>
<proteinExistence type="predicted"/>
<reference evidence="2 3" key="1">
    <citation type="submission" date="2018-04" db="EMBL/GenBank/DDBJ databases">
        <title>Camelliibacillus theae gen. nov., sp. nov., isolated from Pu'er tea.</title>
        <authorList>
            <person name="Niu L."/>
        </authorList>
    </citation>
    <scope>NUCLEOTIDE SEQUENCE [LARGE SCALE GENOMIC DNA]</scope>
    <source>
        <strain evidence="2 3">T8</strain>
    </source>
</reference>
<dbReference type="EMBL" id="QCZG01000021">
    <property type="protein sequence ID" value="PWA10679.1"/>
    <property type="molecule type" value="Genomic_DNA"/>
</dbReference>
<feature type="transmembrane region" description="Helical" evidence="1">
    <location>
        <begin position="36"/>
        <end position="56"/>
    </location>
</feature>
<gene>
    <name evidence="2" type="ORF">DCC39_10960</name>
</gene>
<dbReference type="OrthoDB" id="9778331at2"/>
<keyword evidence="1" id="KW-0812">Transmembrane</keyword>
<keyword evidence="1" id="KW-1133">Transmembrane helix</keyword>
<keyword evidence="3" id="KW-1185">Reference proteome</keyword>
<keyword evidence="1" id="KW-0472">Membrane</keyword>
<dbReference type="Proteomes" id="UP000245998">
    <property type="component" value="Unassembled WGS sequence"/>
</dbReference>
<sequence length="61" mass="6701">MKQIPQLTFFHDIAGNIASAISIDQSVRMLNGVIDVVVWSFLAILLGFESLFLIPLPASEI</sequence>
<comment type="caution">
    <text evidence="2">The sequence shown here is derived from an EMBL/GenBank/DDBJ whole genome shotgun (WGS) entry which is preliminary data.</text>
</comment>
<protein>
    <submittedName>
        <fullName evidence="2">Uncharacterized protein</fullName>
    </submittedName>
</protein>
<dbReference type="RefSeq" id="WP_116554943.1">
    <property type="nucleotide sequence ID" value="NZ_QCZG01000021.1"/>
</dbReference>
<dbReference type="AlphaFoldDB" id="A0A2U1K0I3"/>
<evidence type="ECO:0000313" key="2">
    <source>
        <dbReference type="EMBL" id="PWA10679.1"/>
    </source>
</evidence>
<organism evidence="2 3">
    <name type="scientific">Pueribacillus theae</name>
    <dbReference type="NCBI Taxonomy" id="2171751"/>
    <lineage>
        <taxon>Bacteria</taxon>
        <taxon>Bacillati</taxon>
        <taxon>Bacillota</taxon>
        <taxon>Bacilli</taxon>
        <taxon>Bacillales</taxon>
        <taxon>Bacillaceae</taxon>
        <taxon>Pueribacillus</taxon>
    </lineage>
</organism>
<evidence type="ECO:0000256" key="1">
    <source>
        <dbReference type="SAM" id="Phobius"/>
    </source>
</evidence>
<accession>A0A2U1K0I3</accession>
<evidence type="ECO:0000313" key="3">
    <source>
        <dbReference type="Proteomes" id="UP000245998"/>
    </source>
</evidence>